<dbReference type="AlphaFoldDB" id="A0A1A0VS97"/>
<feature type="transmembrane region" description="Helical" evidence="2">
    <location>
        <begin position="124"/>
        <end position="146"/>
    </location>
</feature>
<gene>
    <name evidence="3" type="ORF">A5760_05340</name>
</gene>
<reference evidence="3 4" key="1">
    <citation type="submission" date="2016-06" db="EMBL/GenBank/DDBJ databases">
        <authorList>
            <person name="Kjaerup R.B."/>
            <person name="Dalgaard T.S."/>
            <person name="Juul-Madsen H.R."/>
        </authorList>
    </citation>
    <scope>NUCLEOTIDE SEQUENCE [LARGE SCALE GENOMIC DNA]</scope>
    <source>
        <strain evidence="3 4">852002-51834_SCH5396731</strain>
    </source>
</reference>
<feature type="transmembrane region" description="Helical" evidence="2">
    <location>
        <begin position="49"/>
        <end position="69"/>
    </location>
</feature>
<dbReference type="RefSeq" id="WP_064878930.1">
    <property type="nucleotide sequence ID" value="NZ_LZSX01000032.1"/>
</dbReference>
<sequence>MGMLFGLAPWIVYWVLVGNVPFAAAVLVALAIAAASLGLGGAVGRKWQFFDFASVAVLLILAVLAFTLGDSFLERWILPLSNAGIFLVTLIGVLVGKPFMAEFAAAEQAADVVKTELFGRAVKILSWLWVATFAAMTVSSVIPSIVQGPAGPAGTTAALMLDTKTPQSFLCYWIIPFGLLGLAAVASRLLPDRMLVGIDDVARETSFVAYDEATIDELYYLAQEHANREVGPGKEAYAVKVGGMGTPLTGDESRKSWPSTYKVRDKRH</sequence>
<feature type="transmembrane region" description="Helical" evidence="2">
    <location>
        <begin position="166"/>
        <end position="186"/>
    </location>
</feature>
<protein>
    <submittedName>
        <fullName evidence="3">Uncharacterized protein</fullName>
    </submittedName>
</protein>
<accession>A0A1A0VS97</accession>
<keyword evidence="2" id="KW-1133">Transmembrane helix</keyword>
<keyword evidence="2" id="KW-0472">Membrane</keyword>
<comment type="caution">
    <text evidence="3">The sequence shown here is derived from an EMBL/GenBank/DDBJ whole genome shotgun (WGS) entry which is preliminary data.</text>
</comment>
<feature type="transmembrane region" description="Helical" evidence="2">
    <location>
        <begin position="75"/>
        <end position="95"/>
    </location>
</feature>
<evidence type="ECO:0000313" key="3">
    <source>
        <dbReference type="EMBL" id="OBB86145.1"/>
    </source>
</evidence>
<feature type="transmembrane region" description="Helical" evidence="2">
    <location>
        <begin position="12"/>
        <end position="37"/>
    </location>
</feature>
<keyword evidence="2" id="KW-0812">Transmembrane</keyword>
<dbReference type="Proteomes" id="UP000091914">
    <property type="component" value="Unassembled WGS sequence"/>
</dbReference>
<name>A0A1A0VS97_9MYCO</name>
<dbReference type="EMBL" id="LZSX01000032">
    <property type="protein sequence ID" value="OBB86145.1"/>
    <property type="molecule type" value="Genomic_DNA"/>
</dbReference>
<organism evidence="3 4">
    <name type="scientific">Mycobacterium colombiense</name>
    <dbReference type="NCBI Taxonomy" id="339268"/>
    <lineage>
        <taxon>Bacteria</taxon>
        <taxon>Bacillati</taxon>
        <taxon>Actinomycetota</taxon>
        <taxon>Actinomycetes</taxon>
        <taxon>Mycobacteriales</taxon>
        <taxon>Mycobacteriaceae</taxon>
        <taxon>Mycobacterium</taxon>
        <taxon>Mycobacterium avium complex (MAC)</taxon>
    </lineage>
</organism>
<evidence type="ECO:0000256" key="2">
    <source>
        <dbReference type="SAM" id="Phobius"/>
    </source>
</evidence>
<proteinExistence type="predicted"/>
<evidence type="ECO:0000256" key="1">
    <source>
        <dbReference type="SAM" id="MobiDB-lite"/>
    </source>
</evidence>
<dbReference type="OrthoDB" id="3189021at2"/>
<feature type="region of interest" description="Disordered" evidence="1">
    <location>
        <begin position="249"/>
        <end position="268"/>
    </location>
</feature>
<evidence type="ECO:0000313" key="4">
    <source>
        <dbReference type="Proteomes" id="UP000091914"/>
    </source>
</evidence>